<gene>
    <name evidence="1" type="ORF">FC80_GL000835</name>
</gene>
<protein>
    <recommendedName>
        <fullName evidence="3">DUF4649 domain-containing protein</fullName>
    </recommendedName>
</protein>
<keyword evidence="2" id="KW-1185">Reference proteome</keyword>
<proteinExistence type="predicted"/>
<comment type="caution">
    <text evidence="1">The sequence shown here is derived from an EMBL/GenBank/DDBJ whole genome shotgun (WGS) entry which is preliminary data.</text>
</comment>
<dbReference type="EMBL" id="AYZE01000014">
    <property type="protein sequence ID" value="KRM90841.1"/>
    <property type="molecule type" value="Genomic_DNA"/>
</dbReference>
<dbReference type="PATRIC" id="fig|1423729.3.peg.845"/>
<dbReference type="AlphaFoldDB" id="A0A0R2CR97"/>
<evidence type="ECO:0000313" key="2">
    <source>
        <dbReference type="Proteomes" id="UP000051131"/>
    </source>
</evidence>
<reference evidence="1 2" key="1">
    <citation type="journal article" date="2015" name="Genome Announc.">
        <title>Expanding the biotechnology potential of lactobacilli through comparative genomics of 213 strains and associated genera.</title>
        <authorList>
            <person name="Sun Z."/>
            <person name="Harris H.M."/>
            <person name="McCann A."/>
            <person name="Guo C."/>
            <person name="Argimon S."/>
            <person name="Zhang W."/>
            <person name="Yang X."/>
            <person name="Jeffery I.B."/>
            <person name="Cooney J.C."/>
            <person name="Kagawa T.F."/>
            <person name="Liu W."/>
            <person name="Song Y."/>
            <person name="Salvetti E."/>
            <person name="Wrobel A."/>
            <person name="Rasinkangas P."/>
            <person name="Parkhill J."/>
            <person name="Rea M.C."/>
            <person name="O'Sullivan O."/>
            <person name="Ritari J."/>
            <person name="Douillard F.P."/>
            <person name="Paul Ross R."/>
            <person name="Yang R."/>
            <person name="Briner A.E."/>
            <person name="Felis G.E."/>
            <person name="de Vos W.M."/>
            <person name="Barrangou R."/>
            <person name="Klaenhammer T.R."/>
            <person name="Caufield P.W."/>
            <person name="Cui Y."/>
            <person name="Zhang H."/>
            <person name="O'Toole P.W."/>
        </authorList>
    </citation>
    <scope>NUCLEOTIDE SEQUENCE [LARGE SCALE GENOMIC DNA]</scope>
    <source>
        <strain evidence="1 2">DSM 21116</strain>
    </source>
</reference>
<sequence>MMKIYYKADYDNKEIEFEKPSDFVGSLLVDDPELQDEYEVFKVTINDEEVIDFEGKTILDLFKYYWERV</sequence>
<dbReference type="Proteomes" id="UP000051131">
    <property type="component" value="Unassembled WGS sequence"/>
</dbReference>
<name>A0A0R2CR97_9LACO</name>
<dbReference type="RefSeq" id="WP_057829064.1">
    <property type="nucleotide sequence ID" value="NZ_AYZE01000014.1"/>
</dbReference>
<evidence type="ECO:0000313" key="1">
    <source>
        <dbReference type="EMBL" id="KRM90841.1"/>
    </source>
</evidence>
<accession>A0A0R2CR97</accession>
<dbReference type="Gene3D" id="3.30.1490.390">
    <property type="match status" value="1"/>
</dbReference>
<dbReference type="OrthoDB" id="2299739at2"/>
<organism evidence="1 2">
    <name type="scientific">Liquorilactobacillus cacaonum DSM 21116</name>
    <dbReference type="NCBI Taxonomy" id="1423729"/>
    <lineage>
        <taxon>Bacteria</taxon>
        <taxon>Bacillati</taxon>
        <taxon>Bacillota</taxon>
        <taxon>Bacilli</taxon>
        <taxon>Lactobacillales</taxon>
        <taxon>Lactobacillaceae</taxon>
        <taxon>Liquorilactobacillus</taxon>
    </lineage>
</organism>
<evidence type="ECO:0008006" key="3">
    <source>
        <dbReference type="Google" id="ProtNLM"/>
    </source>
</evidence>
<dbReference type="STRING" id="1423729.FC80_GL000835"/>